<dbReference type="Gene3D" id="1.20.1250.20">
    <property type="entry name" value="MFS general substrate transporter like domains"/>
    <property type="match status" value="2"/>
</dbReference>
<feature type="transmembrane region" description="Helical" evidence="5">
    <location>
        <begin position="132"/>
        <end position="157"/>
    </location>
</feature>
<dbReference type="GeneTree" id="ENSGT00940000164095"/>
<keyword evidence="4 5" id="KW-0472">Membrane</keyword>
<feature type="domain" description="Major facilitator superfamily (MFS) profile" evidence="6">
    <location>
        <begin position="29"/>
        <end position="462"/>
    </location>
</feature>
<feature type="transmembrane region" description="Helical" evidence="5">
    <location>
        <begin position="200"/>
        <end position="221"/>
    </location>
</feature>
<accession>A0A667Y0F4</accession>
<feature type="transmembrane region" description="Helical" evidence="5">
    <location>
        <begin position="77"/>
        <end position="97"/>
    </location>
</feature>
<evidence type="ECO:0000256" key="5">
    <source>
        <dbReference type="SAM" id="Phobius"/>
    </source>
</evidence>
<dbReference type="InterPro" id="IPR005829">
    <property type="entry name" value="Sugar_transporter_CS"/>
</dbReference>
<evidence type="ECO:0000256" key="2">
    <source>
        <dbReference type="ARBA" id="ARBA00022692"/>
    </source>
</evidence>
<dbReference type="GO" id="GO:0005886">
    <property type="term" value="C:plasma membrane"/>
    <property type="evidence" value="ECO:0007669"/>
    <property type="project" value="TreeGrafter"/>
</dbReference>
<dbReference type="SUPFAM" id="SSF103473">
    <property type="entry name" value="MFS general substrate transporter"/>
    <property type="match status" value="1"/>
</dbReference>
<feature type="transmembrane region" description="Helical" evidence="5">
    <location>
        <begin position="359"/>
        <end position="382"/>
    </location>
</feature>
<feature type="transmembrane region" description="Helical" evidence="5">
    <location>
        <begin position="388"/>
        <end position="409"/>
    </location>
</feature>
<evidence type="ECO:0000313" key="7">
    <source>
        <dbReference type="Ensembl" id="ENSMMDP00005015031.1"/>
    </source>
</evidence>
<evidence type="ECO:0000256" key="4">
    <source>
        <dbReference type="ARBA" id="ARBA00023136"/>
    </source>
</evidence>
<gene>
    <name evidence="7" type="primary">slc2a15b</name>
</gene>
<dbReference type="PRINTS" id="PR00171">
    <property type="entry name" value="SUGRTRNSPORT"/>
</dbReference>
<feature type="transmembrane region" description="Helical" evidence="5">
    <location>
        <begin position="21"/>
        <end position="42"/>
    </location>
</feature>
<evidence type="ECO:0000259" key="6">
    <source>
        <dbReference type="PROSITE" id="PS50850"/>
    </source>
</evidence>
<dbReference type="InterPro" id="IPR045263">
    <property type="entry name" value="GLUT"/>
</dbReference>
<protein>
    <submittedName>
        <fullName evidence="7">Solute carrier family 2 member 15b</fullName>
    </submittedName>
</protein>
<dbReference type="PROSITE" id="PS00217">
    <property type="entry name" value="SUGAR_TRANSPORT_2"/>
    <property type="match status" value="1"/>
</dbReference>
<evidence type="ECO:0000256" key="3">
    <source>
        <dbReference type="ARBA" id="ARBA00022989"/>
    </source>
</evidence>
<evidence type="ECO:0000313" key="8">
    <source>
        <dbReference type="Proteomes" id="UP000472263"/>
    </source>
</evidence>
<dbReference type="Proteomes" id="UP000472263">
    <property type="component" value="Chromosome 1"/>
</dbReference>
<dbReference type="PANTHER" id="PTHR23503">
    <property type="entry name" value="SOLUTE CARRIER FAMILY 2"/>
    <property type="match status" value="1"/>
</dbReference>
<dbReference type="Ensembl" id="ENSMMDT00005015438.1">
    <property type="protein sequence ID" value="ENSMMDP00005015031.1"/>
    <property type="gene ID" value="ENSMMDG00005007691.1"/>
</dbReference>
<feature type="transmembrane region" description="Helical" evidence="5">
    <location>
        <begin position="320"/>
        <end position="347"/>
    </location>
</feature>
<keyword evidence="8" id="KW-1185">Reference proteome</keyword>
<feature type="transmembrane region" description="Helical" evidence="5">
    <location>
        <begin position="169"/>
        <end position="188"/>
    </location>
</feature>
<dbReference type="GO" id="GO:0046323">
    <property type="term" value="P:D-glucose import"/>
    <property type="evidence" value="ECO:0007669"/>
    <property type="project" value="TreeGrafter"/>
</dbReference>
<proteinExistence type="predicted"/>
<dbReference type="InterPro" id="IPR020846">
    <property type="entry name" value="MFS_dom"/>
</dbReference>
<feature type="transmembrane region" description="Helical" evidence="5">
    <location>
        <begin position="109"/>
        <end position="126"/>
    </location>
</feature>
<dbReference type="PANTHER" id="PTHR23503:SF25">
    <property type="entry name" value="MAJOR FACILITATOR SUPERFAMILY (MFS) PROFILE DOMAIN-CONTAINING PROTEIN"/>
    <property type="match status" value="1"/>
</dbReference>
<dbReference type="InterPro" id="IPR036259">
    <property type="entry name" value="MFS_trans_sf"/>
</dbReference>
<reference evidence="7" key="2">
    <citation type="submission" date="2025-08" db="UniProtKB">
        <authorList>
            <consortium name="Ensembl"/>
        </authorList>
    </citation>
    <scope>IDENTIFICATION</scope>
</reference>
<dbReference type="InterPro" id="IPR003663">
    <property type="entry name" value="Sugar/inositol_transpt"/>
</dbReference>
<reference evidence="7" key="3">
    <citation type="submission" date="2025-09" db="UniProtKB">
        <authorList>
            <consortium name="Ensembl"/>
        </authorList>
    </citation>
    <scope>IDENTIFICATION</scope>
</reference>
<dbReference type="AlphaFoldDB" id="A0A667Y0F4"/>
<dbReference type="InterPro" id="IPR005828">
    <property type="entry name" value="MFS_sugar_transport-like"/>
</dbReference>
<name>A0A667Y0F4_9TELE</name>
<dbReference type="PROSITE" id="PS50850">
    <property type="entry name" value="MFS"/>
    <property type="match status" value="1"/>
</dbReference>
<organism evidence="7 8">
    <name type="scientific">Myripristis murdjan</name>
    <name type="common">pinecone soldierfish</name>
    <dbReference type="NCBI Taxonomy" id="586833"/>
    <lineage>
        <taxon>Eukaryota</taxon>
        <taxon>Metazoa</taxon>
        <taxon>Chordata</taxon>
        <taxon>Craniata</taxon>
        <taxon>Vertebrata</taxon>
        <taxon>Euteleostomi</taxon>
        <taxon>Actinopterygii</taxon>
        <taxon>Neopterygii</taxon>
        <taxon>Teleostei</taxon>
        <taxon>Neoteleostei</taxon>
        <taxon>Acanthomorphata</taxon>
        <taxon>Holocentriformes</taxon>
        <taxon>Holocentridae</taxon>
        <taxon>Myripristis</taxon>
    </lineage>
</organism>
<dbReference type="Pfam" id="PF00083">
    <property type="entry name" value="Sugar_tr"/>
    <property type="match status" value="2"/>
</dbReference>
<reference evidence="7" key="1">
    <citation type="submission" date="2019-06" db="EMBL/GenBank/DDBJ databases">
        <authorList>
            <consortium name="Wellcome Sanger Institute Data Sharing"/>
        </authorList>
    </citation>
    <scope>NUCLEOTIDE SEQUENCE [LARGE SCALE GENOMIC DNA]</scope>
</reference>
<keyword evidence="2 5" id="KW-0812">Transmembrane</keyword>
<comment type="subcellular location">
    <subcellularLocation>
        <location evidence="1">Membrane</location>
        <topology evidence="1">Multi-pass membrane protein</topology>
    </subcellularLocation>
</comment>
<sequence>VASQLLFVSHIFLSSSFSQHLTKSLLAVAFLASFGSSMLYGYNLAVVNSPAQYIKSFYNETMIETHGWSLDEEDLTVMYSLTVSIFAIGGMIGALLVGTLVTKYGRKGTLVRSTVLVFIAGGLMGFSRACRFPAMVIIGRFITGVHSGISLSVVPMYLGEIAPKNLRGFLGLMPSIHICLGVFIAQVLGLKELLGKEEYWPLLLSLVVVPTFFQLMLLPWFPESPRYLLIERRNVHATITALKWYRSKGNIQAEIEEMQEEQQSLSSIETVSVVGLLKDRCCFTIERLGRRPLMIGGFTFMGICCAGITVSLLFQAQLDIMRYVSVACVVGIIAGFCIGPAGVPFLMTAELFKQSHRPAAYTVAGCLNWLSNFTIGFVFPFLQMATGAYCYLIFCGICMGVAGYTLFIVPETKNKTFVEISQMFAAVNGILENESTELASTAGHLKMFKLNGYGTLGNHKEK</sequence>
<evidence type="ECO:0000256" key="1">
    <source>
        <dbReference type="ARBA" id="ARBA00004141"/>
    </source>
</evidence>
<dbReference type="GO" id="GO:0055056">
    <property type="term" value="F:D-glucose transmembrane transporter activity"/>
    <property type="evidence" value="ECO:0007669"/>
    <property type="project" value="TreeGrafter"/>
</dbReference>
<dbReference type="GO" id="GO:0070837">
    <property type="term" value="P:dehydroascorbic acid transport"/>
    <property type="evidence" value="ECO:0007669"/>
    <property type="project" value="TreeGrafter"/>
</dbReference>
<feature type="transmembrane region" description="Helical" evidence="5">
    <location>
        <begin position="293"/>
        <end position="314"/>
    </location>
</feature>
<keyword evidence="3 5" id="KW-1133">Transmembrane helix</keyword>